<organism evidence="3 4">
    <name type="scientific">Novosphingobium tardum</name>
    <dbReference type="NCBI Taxonomy" id="1538021"/>
    <lineage>
        <taxon>Bacteria</taxon>
        <taxon>Pseudomonadati</taxon>
        <taxon>Pseudomonadota</taxon>
        <taxon>Alphaproteobacteria</taxon>
        <taxon>Sphingomonadales</taxon>
        <taxon>Sphingomonadaceae</taxon>
        <taxon>Novosphingobium</taxon>
    </lineage>
</organism>
<gene>
    <name evidence="3" type="ORF">ACFO0A_02010</name>
</gene>
<dbReference type="InterPro" id="IPR000462">
    <property type="entry name" value="CDP-OH_P_trans"/>
</dbReference>
<dbReference type="InterPro" id="IPR043130">
    <property type="entry name" value="CDP-OH_PTrfase_TM_dom"/>
</dbReference>
<dbReference type="GO" id="GO:0016740">
    <property type="term" value="F:transferase activity"/>
    <property type="evidence" value="ECO:0007669"/>
    <property type="project" value="UniProtKB-KW"/>
</dbReference>
<evidence type="ECO:0000313" key="3">
    <source>
        <dbReference type="EMBL" id="MFC4293827.1"/>
    </source>
</evidence>
<evidence type="ECO:0000256" key="1">
    <source>
        <dbReference type="ARBA" id="ARBA00022679"/>
    </source>
</evidence>
<dbReference type="EMBL" id="JBHSDR010000003">
    <property type="protein sequence ID" value="MFC4293827.1"/>
    <property type="molecule type" value="Genomic_DNA"/>
</dbReference>
<sequence length="378" mass="41550">MHAPLAPAIVESAGANPVRLWGLAPEERTRRVAAAAGLAFGTADVAGDHRILANAAFAFDPAWLRHVAGQPGMVLTVGGVPALGHARDAREAALLREAMVRGQALGSGSGLALTALEDGPTIENKQLRKRETPFLLPLRADTVRQVERASYFGAYKGVTDLLTKYLWPEWALILTRIAARFGITPNMVTALGAALCVAATFAFADGRYWLGMALGLGFMVLDTVDGKLARCTITSSWWGNIFDHGLDIVHPPFWWWFWGTGLAHWGLAYDDATFWWVQAAIQGGYIVQRFIEGAFMRLYGMHIHVWRRIDSRFRLITARRNPNMVILFASTLLARPDVGLIAVAWWTVLSCAFHAVRLVQALARSRRGLPITSWLAEG</sequence>
<proteinExistence type="inferred from homology"/>
<protein>
    <submittedName>
        <fullName evidence="3">CDP-alcohol phosphatidyltransferase family protein</fullName>
        <ecNumber evidence="3">2.7.8.-</ecNumber>
    </submittedName>
</protein>
<evidence type="ECO:0000256" key="2">
    <source>
        <dbReference type="RuleBase" id="RU003750"/>
    </source>
</evidence>
<accession>A0ABV8RLL1</accession>
<comment type="caution">
    <text evidence="3">The sequence shown here is derived from an EMBL/GenBank/DDBJ whole genome shotgun (WGS) entry which is preliminary data.</text>
</comment>
<dbReference type="InterPro" id="IPR048254">
    <property type="entry name" value="CDP_ALCOHOL_P_TRANSF_CS"/>
</dbReference>
<name>A0ABV8RLL1_9SPHN</name>
<evidence type="ECO:0000313" key="4">
    <source>
        <dbReference type="Proteomes" id="UP001595828"/>
    </source>
</evidence>
<keyword evidence="1 2" id="KW-0808">Transferase</keyword>
<reference evidence="4" key="1">
    <citation type="journal article" date="2019" name="Int. J. Syst. Evol. Microbiol.">
        <title>The Global Catalogue of Microorganisms (GCM) 10K type strain sequencing project: providing services to taxonomists for standard genome sequencing and annotation.</title>
        <authorList>
            <consortium name="The Broad Institute Genomics Platform"/>
            <consortium name="The Broad Institute Genome Sequencing Center for Infectious Disease"/>
            <person name="Wu L."/>
            <person name="Ma J."/>
        </authorList>
    </citation>
    <scope>NUCLEOTIDE SEQUENCE [LARGE SCALE GENOMIC DNA]</scope>
    <source>
        <strain evidence="4">CGMCC 1.12989</strain>
    </source>
</reference>
<keyword evidence="4" id="KW-1185">Reference proteome</keyword>
<dbReference type="Gene3D" id="1.20.120.1760">
    <property type="match status" value="1"/>
</dbReference>
<dbReference type="EC" id="2.7.8.-" evidence="3"/>
<dbReference type="PROSITE" id="PS00379">
    <property type="entry name" value="CDP_ALCOHOL_P_TRANSF"/>
    <property type="match status" value="1"/>
</dbReference>
<dbReference type="Proteomes" id="UP001595828">
    <property type="component" value="Unassembled WGS sequence"/>
</dbReference>
<dbReference type="Pfam" id="PF01066">
    <property type="entry name" value="CDP-OH_P_transf"/>
    <property type="match status" value="1"/>
</dbReference>
<dbReference type="RefSeq" id="WP_379537309.1">
    <property type="nucleotide sequence ID" value="NZ_JBHSDR010000003.1"/>
</dbReference>
<comment type="similarity">
    <text evidence="2">Belongs to the CDP-alcohol phosphatidyltransferase class-I family.</text>
</comment>